<dbReference type="RefSeq" id="WP_175026126.1">
    <property type="nucleotide sequence ID" value="NZ_CABVQC010000082.1"/>
</dbReference>
<evidence type="ECO:0000313" key="5">
    <source>
        <dbReference type="EMBL" id="VWC47266.1"/>
    </source>
</evidence>
<evidence type="ECO:0000256" key="2">
    <source>
        <dbReference type="SAM" id="Coils"/>
    </source>
</evidence>
<evidence type="ECO:0000313" key="6">
    <source>
        <dbReference type="Proteomes" id="UP000494261"/>
    </source>
</evidence>
<evidence type="ECO:0000256" key="1">
    <source>
        <dbReference type="ARBA" id="ARBA00022612"/>
    </source>
</evidence>
<keyword evidence="3" id="KW-0472">Membrane</keyword>
<dbReference type="PANTHER" id="PTHR37813">
    <property type="entry name" value="FELS-2 PROPHAGE PROTEIN"/>
    <property type="match status" value="1"/>
</dbReference>
<keyword evidence="3" id="KW-1133">Transmembrane helix</keyword>
<feature type="coiled-coil region" evidence="2">
    <location>
        <begin position="62"/>
        <end position="89"/>
    </location>
</feature>
<reference evidence="5 6" key="1">
    <citation type="submission" date="2019-09" db="EMBL/GenBank/DDBJ databases">
        <authorList>
            <person name="Depoorter E."/>
        </authorList>
    </citation>
    <scope>NUCLEOTIDE SEQUENCE [LARGE SCALE GENOMIC DNA]</scope>
    <source>
        <strain evidence="5">LMG 13014</strain>
    </source>
</reference>
<feature type="domain" description="Phage tail tape measure protein" evidence="4">
    <location>
        <begin position="158"/>
        <end position="352"/>
    </location>
</feature>
<evidence type="ECO:0000256" key="3">
    <source>
        <dbReference type="SAM" id="Phobius"/>
    </source>
</evidence>
<accession>A0A6P2SGZ2</accession>
<feature type="transmembrane region" description="Helical" evidence="3">
    <location>
        <begin position="566"/>
        <end position="588"/>
    </location>
</feature>
<gene>
    <name evidence="5" type="ORF">BLA13014_07388</name>
</gene>
<evidence type="ECO:0000259" key="4">
    <source>
        <dbReference type="Pfam" id="PF10145"/>
    </source>
</evidence>
<keyword evidence="3" id="KW-0812">Transmembrane</keyword>
<keyword evidence="2" id="KW-0175">Coiled coil</keyword>
<protein>
    <submittedName>
        <fullName evidence="5">Putative phage tail protein</fullName>
    </submittedName>
</protein>
<dbReference type="NCBIfam" id="TIGR01760">
    <property type="entry name" value="tape_meas_TP901"/>
    <property type="match status" value="1"/>
</dbReference>
<name>A0A6P2SGZ2_9BURK</name>
<proteinExistence type="predicted"/>
<dbReference type="InterPro" id="IPR010090">
    <property type="entry name" value="Phage_tape_meas"/>
</dbReference>
<dbReference type="AlphaFoldDB" id="A0A6P2SGZ2"/>
<dbReference type="EMBL" id="CABVQC010000082">
    <property type="protein sequence ID" value="VWC47266.1"/>
    <property type="molecule type" value="Genomic_DNA"/>
</dbReference>
<keyword evidence="1" id="KW-1188">Viral release from host cell</keyword>
<feature type="transmembrane region" description="Helical" evidence="3">
    <location>
        <begin position="608"/>
        <end position="629"/>
    </location>
</feature>
<dbReference type="PANTHER" id="PTHR37813:SF1">
    <property type="entry name" value="FELS-2 PROPHAGE PROTEIN"/>
    <property type="match status" value="1"/>
</dbReference>
<feature type="transmembrane region" description="Helical" evidence="3">
    <location>
        <begin position="537"/>
        <end position="559"/>
    </location>
</feature>
<dbReference type="Proteomes" id="UP000494261">
    <property type="component" value="Unassembled WGS sequence"/>
</dbReference>
<organism evidence="5 6">
    <name type="scientific">Burkholderia aenigmatica</name>
    <dbReference type="NCBI Taxonomy" id="2015348"/>
    <lineage>
        <taxon>Bacteria</taxon>
        <taxon>Pseudomonadati</taxon>
        <taxon>Pseudomonadota</taxon>
        <taxon>Betaproteobacteria</taxon>
        <taxon>Burkholderiales</taxon>
        <taxon>Burkholderiaceae</taxon>
        <taxon>Burkholderia</taxon>
        <taxon>Burkholderia cepacia complex</taxon>
    </lineage>
</organism>
<dbReference type="Pfam" id="PF10145">
    <property type="entry name" value="PhageMin_Tail"/>
    <property type="match status" value="1"/>
</dbReference>
<sequence length="814" mass="85465">MANELLVGVKIGAVLSGTFQAAFASARGTSLKLGQAADELRVKHARLGEVMARAMSHPTRNVGELRRQYERLGQTIDQLRAKQEKLAASMARGEALKAARADLRGQAMETAGTAIALGAPVVQSVRLAAGFQDQMRDIAITGEFTKAEEARISGTVRESATRWNQTQAEIGRGLGVLVAGGIQDAKALEYYAPIMAKAATATRASMDDLGSVAIALKDNLKVGEEGFEGALNMLAYAGKRGQFEIRDMAKWLPALSPSFQALGVTGKEAVAEIGAALQIARKGAGSNDEAANNFKNFLQKITAPDTLKDFEKAGIDLKGSMMNLRAQGLTPVQSMLAIITQYMQSKGPAAAGQFQQAMAIKDDKEREAALQRLSEAYKLGELFQDMQAMSFIRPAIANQGEMKDIKQGSMDAGDKGLLDADFKKRMEGATEQFKAFKIGVMDIGITIGDALLPPLTELLQELKPGIKAFGDWAKEHPGLIKGVIGLVGGLLAGKMAFIGIKYGINLVLSPFNALRTSITALSGKWTYLQGMWQAGRFAPAIAGLRSIGGGILAVGRFLVPFGQGLLMTFGAPLMLVGRGALFLGRLLVGNLVPGLRLAGQAVLWLGRAMLLNPIGLAVTAIGVAAYLVWKNWDKVKGAVMAGWNWLKGFKNQFFAAGADLINGLVNGVTSKLTAARDSIVSFGSSIKGWFADTLGIKSPSRVFMGFGDNIAQGAAIGIGRSAGLASKAAAGMASDTAAAAAAQRINAGRAGAGTAGAVAGGAGGMTIHFSPTIQVQGGAAEAVKGQVTEALNLSLRELEQLIARVSAQQARRAY</sequence>